<dbReference type="SUPFAM" id="SSF52402">
    <property type="entry name" value="Adenine nucleotide alpha hydrolases-like"/>
    <property type="match status" value="1"/>
</dbReference>
<dbReference type="Gene3D" id="3.40.50.620">
    <property type="entry name" value="HUPs"/>
    <property type="match status" value="1"/>
</dbReference>
<dbReference type="Pfam" id="PF00582">
    <property type="entry name" value="Usp"/>
    <property type="match status" value="1"/>
</dbReference>
<accession>A0A1D1ZXF8</accession>
<evidence type="ECO:0000259" key="1">
    <source>
        <dbReference type="Pfam" id="PF00582"/>
    </source>
</evidence>
<evidence type="ECO:0000313" key="2">
    <source>
        <dbReference type="EMBL" id="JAT71634.1"/>
    </source>
</evidence>
<dbReference type="AlphaFoldDB" id="A0A1D1ZXF8"/>
<dbReference type="InterPro" id="IPR006016">
    <property type="entry name" value="UspA"/>
</dbReference>
<feature type="non-terminal residue" evidence="2">
    <location>
        <position position="1"/>
    </location>
</feature>
<dbReference type="EMBL" id="GDKF01006988">
    <property type="protein sequence ID" value="JAT71634.1"/>
    <property type="molecule type" value="Transcribed_RNA"/>
</dbReference>
<dbReference type="InterPro" id="IPR014729">
    <property type="entry name" value="Rossmann-like_a/b/a_fold"/>
</dbReference>
<sequence>AHSPKAMHGVSTACFCRRSAPSARAWPVPGQTPVGRVRCPEDRIGMICSINPINTPHRRVLFPRISVDRGSQRRGAGGWGPDRVRQGPTTVHAAEQSAGPGKCKPGNIVVAVDTTQDSLSALHWAISHLYREGESSLVILHVVPDVYDSPAPGSIYYEETADPELEAALEAEARAFLEEQFVSRAAAAGIPARVVLVREGNTRHVGWAVAKAAEELQACPLVLAKHNQSAWEAMFLGSVATFCAAHCKQPVLLIPPITQK</sequence>
<organism evidence="2">
    <name type="scientific">Auxenochlorella protothecoides</name>
    <name type="common">Green microalga</name>
    <name type="synonym">Chlorella protothecoides</name>
    <dbReference type="NCBI Taxonomy" id="3075"/>
    <lineage>
        <taxon>Eukaryota</taxon>
        <taxon>Viridiplantae</taxon>
        <taxon>Chlorophyta</taxon>
        <taxon>core chlorophytes</taxon>
        <taxon>Trebouxiophyceae</taxon>
        <taxon>Chlorellales</taxon>
        <taxon>Chlorellaceae</taxon>
        <taxon>Auxenochlorella</taxon>
    </lineage>
</organism>
<proteinExistence type="predicted"/>
<gene>
    <name evidence="2" type="ORF">g.101481</name>
</gene>
<dbReference type="PANTHER" id="PTHR31964">
    <property type="entry name" value="ADENINE NUCLEOTIDE ALPHA HYDROLASES-LIKE SUPERFAMILY PROTEIN"/>
    <property type="match status" value="1"/>
</dbReference>
<reference evidence="2" key="1">
    <citation type="submission" date="2015-08" db="EMBL/GenBank/DDBJ databases">
        <authorList>
            <person name="Babu N.S."/>
            <person name="Beckwith C.J."/>
            <person name="Beseler K.G."/>
            <person name="Brison A."/>
            <person name="Carone J.V."/>
            <person name="Caskin T.P."/>
            <person name="Diamond M."/>
            <person name="Durham M.E."/>
            <person name="Foxe J.M."/>
            <person name="Go M."/>
            <person name="Henderson B.A."/>
            <person name="Jones I.B."/>
            <person name="McGettigan J.A."/>
            <person name="Micheletti S.J."/>
            <person name="Nasrallah M.E."/>
            <person name="Ortiz D."/>
            <person name="Piller C.R."/>
            <person name="Privatt S.R."/>
            <person name="Schneider S.L."/>
            <person name="Sharp S."/>
            <person name="Smith T.C."/>
            <person name="Stanton J.D."/>
            <person name="Ullery H.E."/>
            <person name="Wilson R.J."/>
            <person name="Serrano M.G."/>
            <person name="Buck G."/>
            <person name="Lee V."/>
            <person name="Wang Y."/>
            <person name="Carvalho R."/>
            <person name="Voegtly L."/>
            <person name="Shi R."/>
            <person name="Duckworth R."/>
            <person name="Johnson A."/>
            <person name="Loviza R."/>
            <person name="Walstead R."/>
            <person name="Shah Z."/>
            <person name="Kiflezghi M."/>
            <person name="Wade K."/>
            <person name="Ball S.L."/>
            <person name="Bradley K.W."/>
            <person name="Asai D.J."/>
            <person name="Bowman C.A."/>
            <person name="Russell D.A."/>
            <person name="Pope W.H."/>
            <person name="Jacobs-Sera D."/>
            <person name="Hendrix R.W."/>
            <person name="Hatfull G.F."/>
        </authorList>
    </citation>
    <scope>NUCLEOTIDE SEQUENCE</scope>
</reference>
<feature type="domain" description="UspA" evidence="1">
    <location>
        <begin position="107"/>
        <end position="255"/>
    </location>
</feature>
<dbReference type="PANTHER" id="PTHR31964:SF113">
    <property type="entry name" value="USPA DOMAIN-CONTAINING PROTEIN"/>
    <property type="match status" value="1"/>
</dbReference>
<dbReference type="CDD" id="cd23659">
    <property type="entry name" value="USP_At3g01520-like"/>
    <property type="match status" value="1"/>
</dbReference>
<name>A0A1D1ZXF8_AUXPR</name>
<protein>
    <recommendedName>
        <fullName evidence="1">UspA domain-containing protein</fullName>
    </recommendedName>
</protein>